<protein>
    <submittedName>
        <fullName evidence="3">Cyclin-like F-box</fullName>
    </submittedName>
</protein>
<sequence>MRNSILWLLTALSLSIDTASAQKRKIARPFTQAGLRDGFPDGVTLEGGGRFASLVKTASVQVEGSNEVFDLRYRIFAPVDQFLKSSGVKGAAASEADCDRSRNGINIVLHGDSADSWVDFPNKKGFKANFDGQRTRFFGAAVLAPNDRPIWGGDFIGGGKEDRKDCIPHMDALSQLIRTNMANDTCFDTQKTTFMTISGGSNVFTNCFMPRHLETFPKMAAVVGCGAVPPRDGLFTKASEEALATARIHFQSTQNEAKGFQVTLPQAIAKYSELGLQSANQSALDELQTFDNTPAGGHCEFDGRSFKTGSDVLVASIPQILFKGEAVNGFVPQPFSQVGTLQFARDQQPRSQLGRRKRRARRAQSTPTVIG</sequence>
<evidence type="ECO:0000256" key="2">
    <source>
        <dbReference type="SAM" id="SignalP"/>
    </source>
</evidence>
<dbReference type="Proteomes" id="UP000562929">
    <property type="component" value="Unassembled WGS sequence"/>
</dbReference>
<feature type="chain" id="PRO_5034550357" evidence="2">
    <location>
        <begin position="22"/>
        <end position="371"/>
    </location>
</feature>
<name>A0A8H4Q1B6_9HYPO</name>
<feature type="compositionally biased region" description="Basic residues" evidence="1">
    <location>
        <begin position="353"/>
        <end position="362"/>
    </location>
</feature>
<reference evidence="3 4" key="1">
    <citation type="journal article" date="2020" name="G3 (Bethesda)">
        <title>Genetic Underpinnings of Host Manipulation by Ophiocordyceps as Revealed by Comparative Transcriptomics.</title>
        <authorList>
            <person name="Will I."/>
            <person name="Das B."/>
            <person name="Trinh T."/>
            <person name="Brachmann A."/>
            <person name="Ohm R.A."/>
            <person name="de Bekker C."/>
        </authorList>
    </citation>
    <scope>NUCLEOTIDE SEQUENCE [LARGE SCALE GENOMIC DNA]</scope>
    <source>
        <strain evidence="3 4">EC05</strain>
    </source>
</reference>
<evidence type="ECO:0000313" key="4">
    <source>
        <dbReference type="Proteomes" id="UP000562929"/>
    </source>
</evidence>
<organism evidence="3 4">
    <name type="scientific">Ophiocordyceps camponoti-floridani</name>
    <dbReference type="NCBI Taxonomy" id="2030778"/>
    <lineage>
        <taxon>Eukaryota</taxon>
        <taxon>Fungi</taxon>
        <taxon>Dikarya</taxon>
        <taxon>Ascomycota</taxon>
        <taxon>Pezizomycotina</taxon>
        <taxon>Sordariomycetes</taxon>
        <taxon>Hypocreomycetidae</taxon>
        <taxon>Hypocreales</taxon>
        <taxon>Ophiocordycipitaceae</taxon>
        <taxon>Ophiocordyceps</taxon>
    </lineage>
</organism>
<keyword evidence="4" id="KW-1185">Reference proteome</keyword>
<feature type="signal peptide" evidence="2">
    <location>
        <begin position="1"/>
        <end position="21"/>
    </location>
</feature>
<gene>
    <name evidence="3" type="ORF">GQ602_006463</name>
</gene>
<accession>A0A8H4Q1B6</accession>
<keyword evidence="2" id="KW-0732">Signal</keyword>
<feature type="region of interest" description="Disordered" evidence="1">
    <location>
        <begin position="345"/>
        <end position="371"/>
    </location>
</feature>
<evidence type="ECO:0000256" key="1">
    <source>
        <dbReference type="SAM" id="MobiDB-lite"/>
    </source>
</evidence>
<comment type="caution">
    <text evidence="3">The sequence shown here is derived from an EMBL/GenBank/DDBJ whole genome shotgun (WGS) entry which is preliminary data.</text>
</comment>
<evidence type="ECO:0000313" key="3">
    <source>
        <dbReference type="EMBL" id="KAF4581839.1"/>
    </source>
</evidence>
<dbReference type="AlphaFoldDB" id="A0A8H4Q1B6"/>
<dbReference type="OrthoDB" id="4540290at2759"/>
<proteinExistence type="predicted"/>
<dbReference type="EMBL" id="JAACLJ010000008">
    <property type="protein sequence ID" value="KAF4581839.1"/>
    <property type="molecule type" value="Genomic_DNA"/>
</dbReference>